<evidence type="ECO:0000259" key="2">
    <source>
        <dbReference type="PROSITE" id="PS50943"/>
    </source>
</evidence>
<dbReference type="PROSITE" id="PS50943">
    <property type="entry name" value="HTH_CROC1"/>
    <property type="match status" value="1"/>
</dbReference>
<dbReference type="Gene3D" id="1.10.260.40">
    <property type="entry name" value="lambda repressor-like DNA-binding domains"/>
    <property type="match status" value="1"/>
</dbReference>
<feature type="domain" description="HTH cro/C1-type" evidence="2">
    <location>
        <begin position="10"/>
        <end position="64"/>
    </location>
</feature>
<dbReference type="EMBL" id="FQWY01000002">
    <property type="protein sequence ID" value="SHG37870.1"/>
    <property type="molecule type" value="Genomic_DNA"/>
</dbReference>
<dbReference type="Pfam" id="PF01381">
    <property type="entry name" value="HTH_3"/>
    <property type="match status" value="1"/>
</dbReference>
<evidence type="ECO:0000313" key="3">
    <source>
        <dbReference type="EMBL" id="SHG37870.1"/>
    </source>
</evidence>
<dbReference type="STRING" id="1123382.SAMN02745221_00049"/>
<dbReference type="Proteomes" id="UP000242329">
    <property type="component" value="Unassembled WGS sequence"/>
</dbReference>
<dbReference type="CDD" id="cd00093">
    <property type="entry name" value="HTH_XRE"/>
    <property type="match status" value="1"/>
</dbReference>
<dbReference type="PANTHER" id="PTHR46558:SF4">
    <property type="entry name" value="DNA-BIDING PHAGE PROTEIN"/>
    <property type="match status" value="1"/>
</dbReference>
<organism evidence="3 4">
    <name type="scientific">Thermosyntropha lipolytica DSM 11003</name>
    <dbReference type="NCBI Taxonomy" id="1123382"/>
    <lineage>
        <taxon>Bacteria</taxon>
        <taxon>Bacillati</taxon>
        <taxon>Bacillota</taxon>
        <taxon>Clostridia</taxon>
        <taxon>Eubacteriales</taxon>
        <taxon>Syntrophomonadaceae</taxon>
        <taxon>Thermosyntropha</taxon>
    </lineage>
</organism>
<sequence>MSFKDIGRKIQMAREEKGLTQEQLAKALGCSQSALSNYEKGKRRLYLSHMEKLSEILEKPLEYFLESSPSNKDWSSSSANNAELIDKITFLLKDLDTEDLKEISSYIEYLKWRKKERR</sequence>
<reference evidence="4" key="1">
    <citation type="submission" date="2016-11" db="EMBL/GenBank/DDBJ databases">
        <authorList>
            <person name="Varghese N."/>
            <person name="Submissions S."/>
        </authorList>
    </citation>
    <scope>NUCLEOTIDE SEQUENCE [LARGE SCALE GENOMIC DNA]</scope>
    <source>
        <strain evidence="4">DSM 11003</strain>
    </source>
</reference>
<dbReference type="SMART" id="SM00530">
    <property type="entry name" value="HTH_XRE"/>
    <property type="match status" value="1"/>
</dbReference>
<proteinExistence type="predicted"/>
<name>A0A1M5JC94_9FIRM</name>
<dbReference type="PANTHER" id="PTHR46558">
    <property type="entry name" value="TRACRIPTIONAL REGULATORY PROTEIN-RELATED-RELATED"/>
    <property type="match status" value="1"/>
</dbReference>
<evidence type="ECO:0000313" key="4">
    <source>
        <dbReference type="Proteomes" id="UP000242329"/>
    </source>
</evidence>
<dbReference type="AlphaFoldDB" id="A0A1M5JC94"/>
<gene>
    <name evidence="3" type="ORF">SAMN02745221_00049</name>
</gene>
<dbReference type="GO" id="GO:0003677">
    <property type="term" value="F:DNA binding"/>
    <property type="evidence" value="ECO:0007669"/>
    <property type="project" value="UniProtKB-KW"/>
</dbReference>
<accession>A0A1M5JC94</accession>
<dbReference type="RefSeq" id="WP_073088783.1">
    <property type="nucleotide sequence ID" value="NZ_FQWY01000002.1"/>
</dbReference>
<dbReference type="InterPro" id="IPR001387">
    <property type="entry name" value="Cro/C1-type_HTH"/>
</dbReference>
<protein>
    <submittedName>
        <fullName evidence="3">Helix-turn-helix</fullName>
    </submittedName>
</protein>
<dbReference type="InterPro" id="IPR010982">
    <property type="entry name" value="Lambda_DNA-bd_dom_sf"/>
</dbReference>
<dbReference type="SUPFAM" id="SSF47413">
    <property type="entry name" value="lambda repressor-like DNA-binding domains"/>
    <property type="match status" value="1"/>
</dbReference>
<keyword evidence="1" id="KW-0238">DNA-binding</keyword>
<dbReference type="OrthoDB" id="371153at2"/>
<keyword evidence="4" id="KW-1185">Reference proteome</keyword>
<evidence type="ECO:0000256" key="1">
    <source>
        <dbReference type="ARBA" id="ARBA00023125"/>
    </source>
</evidence>